<dbReference type="SMART" id="SM00481">
    <property type="entry name" value="POLIIIAc"/>
    <property type="match status" value="1"/>
</dbReference>
<dbReference type="AlphaFoldDB" id="A0A1U9NQW6"/>
<keyword evidence="14" id="KW-0915">Sodium</keyword>
<keyword evidence="7" id="KW-0237">DNA synthesis</keyword>
<keyword evidence="13" id="KW-0239">DNA-directed DNA polymerase</keyword>
<dbReference type="STRING" id="1936003.STSP2_03338"/>
<name>A0A1U9NQW6_9BACT</name>
<evidence type="ECO:0000259" key="24">
    <source>
        <dbReference type="SMART" id="SM00483"/>
    </source>
</evidence>
<evidence type="ECO:0000256" key="4">
    <source>
        <dbReference type="ARBA" id="ARBA00012720"/>
    </source>
</evidence>
<dbReference type="Pfam" id="PF02811">
    <property type="entry name" value="PHP"/>
    <property type="match status" value="1"/>
</dbReference>
<dbReference type="InterPro" id="IPR003583">
    <property type="entry name" value="Hlx-hairpin-Hlx_DNA-bd_motif"/>
</dbReference>
<keyword evidence="12" id="KW-0832">Ubl conjugation</keyword>
<dbReference type="InterPro" id="IPR003141">
    <property type="entry name" value="Pol/His_phosphatase_N"/>
</dbReference>
<dbReference type="EMBL" id="CP019791">
    <property type="protein sequence ID" value="AQT70134.1"/>
    <property type="molecule type" value="Genomic_DNA"/>
</dbReference>
<dbReference type="Gene3D" id="1.10.150.20">
    <property type="entry name" value="5' to 3' exonuclease, C-terminal subdomain"/>
    <property type="match status" value="1"/>
</dbReference>
<feature type="domain" description="Polymerase/histidinol phosphatase N-terminal" evidence="23">
    <location>
        <begin position="341"/>
        <end position="420"/>
    </location>
</feature>
<dbReference type="GO" id="GO:0005829">
    <property type="term" value="C:cytosol"/>
    <property type="evidence" value="ECO:0007669"/>
    <property type="project" value="TreeGrafter"/>
</dbReference>
<comment type="cofactor">
    <cofactor evidence="1">
        <name>Mg(2+)</name>
        <dbReference type="ChEBI" id="CHEBI:18420"/>
    </cofactor>
</comment>
<dbReference type="Gene3D" id="1.10.150.110">
    <property type="entry name" value="DNA polymerase beta, N-terminal domain-like"/>
    <property type="match status" value="1"/>
</dbReference>
<dbReference type="FunFam" id="3.20.20.140:FF:000047">
    <property type="entry name" value="PHP domain-containing protein"/>
    <property type="match status" value="1"/>
</dbReference>
<evidence type="ECO:0000256" key="19">
    <source>
        <dbReference type="ARBA" id="ARBA00044678"/>
    </source>
</evidence>
<keyword evidence="10" id="KW-0235">DNA replication</keyword>
<keyword evidence="25" id="KW-0378">Hydrolase</keyword>
<keyword evidence="8" id="KW-0808">Transferase</keyword>
<dbReference type="InterPro" id="IPR027421">
    <property type="entry name" value="DNA_pol_lamdba_lyase_dom_sf"/>
</dbReference>
<dbReference type="GO" id="GO:0008270">
    <property type="term" value="F:zinc ion binding"/>
    <property type="evidence" value="ECO:0007669"/>
    <property type="project" value="TreeGrafter"/>
</dbReference>
<comment type="catalytic activity">
    <reaction evidence="21">
        <text>DNA(n) + a 2'-deoxyribonucleoside 5'-triphosphate = DNA(n+1) + diphosphate</text>
        <dbReference type="Rhea" id="RHEA:22508"/>
        <dbReference type="Rhea" id="RHEA-COMP:17339"/>
        <dbReference type="Rhea" id="RHEA-COMP:17340"/>
        <dbReference type="ChEBI" id="CHEBI:33019"/>
        <dbReference type="ChEBI" id="CHEBI:61560"/>
        <dbReference type="ChEBI" id="CHEBI:173112"/>
        <dbReference type="EC" id="2.7.7.7"/>
    </reaction>
</comment>
<evidence type="ECO:0000256" key="11">
    <source>
        <dbReference type="ARBA" id="ARBA00022763"/>
    </source>
</evidence>
<evidence type="ECO:0000256" key="2">
    <source>
        <dbReference type="ARBA" id="ARBA00004496"/>
    </source>
</evidence>
<evidence type="ECO:0000256" key="21">
    <source>
        <dbReference type="ARBA" id="ARBA00049244"/>
    </source>
</evidence>
<dbReference type="PANTHER" id="PTHR36928">
    <property type="entry name" value="PHOSPHATASE YCDX-RELATED"/>
    <property type="match status" value="1"/>
</dbReference>
<dbReference type="KEGG" id="alus:STSP2_03338"/>
<dbReference type="PANTHER" id="PTHR36928:SF1">
    <property type="entry name" value="PHOSPHATASE YCDX-RELATED"/>
    <property type="match status" value="1"/>
</dbReference>
<evidence type="ECO:0000259" key="22">
    <source>
        <dbReference type="SMART" id="SM00278"/>
    </source>
</evidence>
<dbReference type="Pfam" id="PF14520">
    <property type="entry name" value="HHH_5"/>
    <property type="match status" value="1"/>
</dbReference>
<dbReference type="CDD" id="cd07436">
    <property type="entry name" value="PHP_PolX"/>
    <property type="match status" value="1"/>
</dbReference>
<dbReference type="InterPro" id="IPR022311">
    <property type="entry name" value="PolX-like"/>
</dbReference>
<evidence type="ECO:0000313" key="25">
    <source>
        <dbReference type="EMBL" id="AQT70134.1"/>
    </source>
</evidence>
<evidence type="ECO:0000256" key="6">
    <source>
        <dbReference type="ARBA" id="ARBA00022481"/>
    </source>
</evidence>
<dbReference type="Pfam" id="PF14716">
    <property type="entry name" value="HHH_8"/>
    <property type="match status" value="1"/>
</dbReference>
<evidence type="ECO:0000256" key="18">
    <source>
        <dbReference type="ARBA" id="ARBA00044632"/>
    </source>
</evidence>
<dbReference type="GO" id="GO:0003677">
    <property type="term" value="F:DNA binding"/>
    <property type="evidence" value="ECO:0007669"/>
    <property type="project" value="InterPro"/>
</dbReference>
<dbReference type="GO" id="GO:0004527">
    <property type="term" value="F:exonuclease activity"/>
    <property type="evidence" value="ECO:0007669"/>
    <property type="project" value="UniProtKB-KW"/>
</dbReference>
<dbReference type="CDD" id="cd00141">
    <property type="entry name" value="NT_POLXc"/>
    <property type="match status" value="1"/>
</dbReference>
<dbReference type="PIRSF" id="PIRSF005047">
    <property type="entry name" value="UCP005047_YshC"/>
    <property type="match status" value="1"/>
</dbReference>
<evidence type="ECO:0000256" key="3">
    <source>
        <dbReference type="ARBA" id="ARBA00012417"/>
    </source>
</evidence>
<reference evidence="26" key="1">
    <citation type="submission" date="2017-02" db="EMBL/GenBank/DDBJ databases">
        <title>Comparative genomics and description of representatives of a novel lineage of planctomycetes thriving in anoxic sediments.</title>
        <authorList>
            <person name="Spring S."/>
            <person name="Bunk B."/>
            <person name="Sproer C."/>
        </authorList>
    </citation>
    <scope>NUCLEOTIDE SEQUENCE [LARGE SCALE GENOMIC DNA]</scope>
    <source>
        <strain evidence="26">ST-NAGAB-D1</strain>
    </source>
</reference>
<dbReference type="SMART" id="SM00278">
    <property type="entry name" value="HhH1"/>
    <property type="match status" value="3"/>
</dbReference>
<dbReference type="InterPro" id="IPR016195">
    <property type="entry name" value="Pol/histidinol_Pase-like"/>
</dbReference>
<dbReference type="InterPro" id="IPR002008">
    <property type="entry name" value="DNA_pol_X_beta-like"/>
</dbReference>
<dbReference type="InterPro" id="IPR050243">
    <property type="entry name" value="PHP_phosphatase"/>
</dbReference>
<keyword evidence="26" id="KW-1185">Reference proteome</keyword>
<dbReference type="NCBIfam" id="NF006375">
    <property type="entry name" value="PRK08609.1"/>
    <property type="match status" value="1"/>
</dbReference>
<keyword evidence="9" id="KW-0548">Nucleotidyltransferase</keyword>
<dbReference type="GO" id="GO:0003887">
    <property type="term" value="F:DNA-directed DNA polymerase activity"/>
    <property type="evidence" value="ECO:0007669"/>
    <property type="project" value="UniProtKB-KW"/>
</dbReference>
<dbReference type="InterPro" id="IPR037160">
    <property type="entry name" value="DNA_Pol_thumb_sf"/>
</dbReference>
<feature type="domain" description="Helix-hairpin-helix DNA-binding motif class 1" evidence="22">
    <location>
        <begin position="54"/>
        <end position="73"/>
    </location>
</feature>
<keyword evidence="25" id="KW-0540">Nuclease</keyword>
<comment type="catalytic activity">
    <reaction evidence="18">
        <text>2'-deoxyribonucleotide-(2'-deoxyribose 5'-phosphate)-2'-deoxyribonucleotide-DNA = a 3'-end 2'-deoxyribonucleotide-(2,3-dehydro-2,3-deoxyribose 5'-phosphate)-DNA + a 5'-end 5'-phospho-2'-deoxyribonucleoside-DNA + H(+)</text>
        <dbReference type="Rhea" id="RHEA:66592"/>
        <dbReference type="Rhea" id="RHEA-COMP:13180"/>
        <dbReference type="Rhea" id="RHEA-COMP:16897"/>
        <dbReference type="Rhea" id="RHEA-COMP:17067"/>
        <dbReference type="ChEBI" id="CHEBI:15378"/>
        <dbReference type="ChEBI" id="CHEBI:136412"/>
        <dbReference type="ChEBI" id="CHEBI:157695"/>
        <dbReference type="ChEBI" id="CHEBI:167181"/>
        <dbReference type="EC" id="4.2.99.18"/>
    </reaction>
</comment>
<dbReference type="SUPFAM" id="SSF81301">
    <property type="entry name" value="Nucleotidyltransferase"/>
    <property type="match status" value="1"/>
</dbReference>
<dbReference type="InterPro" id="IPR029398">
    <property type="entry name" value="PolB_thumb"/>
</dbReference>
<comment type="function">
    <text evidence="20">Repair polymerase that plays a key role in base-excision repair. During this process, the damaged base is excised by specific DNA glycosylases, the DNA backbone is nicked at the abasic site by an apurinic/apyrimidic (AP) endonuclease, and POLB removes 5'-deoxyribose-phosphate from the preincised AP site acting as a 5'-deoxyribose-phosphate lyase (5'-dRP lyase); through its DNA polymerase activity, it adds one nucleotide to the 3' end of the arising single-nucleotide gap. Conducts 'gap-filling' DNA synthesis in a stepwise distributive fashion rather than in a processive fashion as for other DNA polymerases. It is also able to cleave sugar-phosphate bonds 3' to an intact AP site, acting as an AP lyase.</text>
</comment>
<evidence type="ECO:0000256" key="15">
    <source>
        <dbReference type="ARBA" id="ARBA00023204"/>
    </source>
</evidence>
<dbReference type="Gene3D" id="3.30.210.10">
    <property type="entry name" value="DNA polymerase, thumb domain"/>
    <property type="match status" value="1"/>
</dbReference>
<evidence type="ECO:0000256" key="5">
    <source>
        <dbReference type="ARBA" id="ARBA00020020"/>
    </source>
</evidence>
<keyword evidence="15" id="KW-0234">DNA repair</keyword>
<proteinExistence type="predicted"/>
<dbReference type="EC" id="4.2.99.18" evidence="4"/>
<evidence type="ECO:0000256" key="16">
    <source>
        <dbReference type="ARBA" id="ARBA00035717"/>
    </source>
</evidence>
<dbReference type="InterPro" id="IPR047967">
    <property type="entry name" value="PolX_PHP"/>
</dbReference>
<dbReference type="GO" id="GO:0042578">
    <property type="term" value="F:phosphoric ester hydrolase activity"/>
    <property type="evidence" value="ECO:0007669"/>
    <property type="project" value="TreeGrafter"/>
</dbReference>
<sequence>MPINNDDIADVLTELADLLEIQGANTFRVRAYRNAARTVSSLSEDVGGYISSGKDLSDLPGIGKDLAGKIEQILGTGSLPMLEDLKKEVPEDLSRLLDVGGLGPKRVATMYKELGVESLDDLEKAAKDGKIRDLEGFGKKTEESILEGIQRVKQQKRGRIRLDKADRIAEPLLEYLRKNDDIKSLDVAGSYRRRKETVRDIDILATCKKGTDVMKYFSDYEDVEKVVAEGETKSSVLLRSGIQVDLRVMPQVSFGAAMVYFTGSKEHNIALRKIAIRKKWKVNEYGIFKGDDRLAGKTEEEIYDRLGMAYVPPELREDRGEIEAAQKDKLPDILQQDDIRGDLHCHSKYTDGHNTIEEMAKAAKDLGYDYMAMTDHSKRVTVAHGLKPEDVERQIAEIDKLNKKLKDFTILKGTEVDILKDGSLDLPDETLEKLDIVVCSIHSYFDLSRSEQTERVIKAMKNKHFNILGHPSGRLINEREPLQLDMEKIVKAAKDNGCFLEVNSHPDRLDLTDINCKMAKDMGVKVVISTDSHQVNHLDYIRFGVSQARRGWLEKKDVLNTHTLKQLHSMLKKK</sequence>
<evidence type="ECO:0000256" key="8">
    <source>
        <dbReference type="ARBA" id="ARBA00022679"/>
    </source>
</evidence>
<gene>
    <name evidence="25" type="primary">polX</name>
    <name evidence="25" type="ORF">STSP2_03338</name>
</gene>
<evidence type="ECO:0000256" key="13">
    <source>
        <dbReference type="ARBA" id="ARBA00022932"/>
    </source>
</evidence>
<dbReference type="OrthoDB" id="9808747at2"/>
<organism evidence="25 26">
    <name type="scientific">Anaerohalosphaera lusitana</name>
    <dbReference type="NCBI Taxonomy" id="1936003"/>
    <lineage>
        <taxon>Bacteria</taxon>
        <taxon>Pseudomonadati</taxon>
        <taxon>Planctomycetota</taxon>
        <taxon>Phycisphaerae</taxon>
        <taxon>Sedimentisphaerales</taxon>
        <taxon>Anaerohalosphaeraceae</taxon>
        <taxon>Anaerohalosphaera</taxon>
    </lineage>
</organism>
<keyword evidence="25" id="KW-0269">Exonuclease</keyword>
<dbReference type="InterPro" id="IPR043519">
    <property type="entry name" value="NT_sf"/>
</dbReference>
<evidence type="ECO:0000256" key="9">
    <source>
        <dbReference type="ARBA" id="ARBA00022695"/>
    </source>
</evidence>
<dbReference type="SMART" id="SM00483">
    <property type="entry name" value="POLXc"/>
    <property type="match status" value="1"/>
</dbReference>
<dbReference type="Gene3D" id="3.30.460.10">
    <property type="entry name" value="Beta Polymerase, domain 2"/>
    <property type="match status" value="1"/>
</dbReference>
<dbReference type="SUPFAM" id="SSF89550">
    <property type="entry name" value="PHP domain-like"/>
    <property type="match status" value="1"/>
</dbReference>
<dbReference type="InterPro" id="IPR002054">
    <property type="entry name" value="DNA-dir_DNA_pol_X"/>
</dbReference>
<evidence type="ECO:0000256" key="14">
    <source>
        <dbReference type="ARBA" id="ARBA00023053"/>
    </source>
</evidence>
<dbReference type="InterPro" id="IPR010996">
    <property type="entry name" value="HHH_MUS81"/>
</dbReference>
<evidence type="ECO:0000256" key="10">
    <source>
        <dbReference type="ARBA" id="ARBA00022705"/>
    </source>
</evidence>
<dbReference type="Pfam" id="PF14791">
    <property type="entry name" value="DNA_pol_B_thumb"/>
    <property type="match status" value="1"/>
</dbReference>
<comment type="subcellular location">
    <subcellularLocation>
        <location evidence="2">Cytoplasm</location>
    </subcellularLocation>
</comment>
<evidence type="ECO:0000313" key="26">
    <source>
        <dbReference type="Proteomes" id="UP000189674"/>
    </source>
</evidence>
<dbReference type="SUPFAM" id="SSF47802">
    <property type="entry name" value="DNA polymerase beta, N-terminal domain-like"/>
    <property type="match status" value="1"/>
</dbReference>
<dbReference type="GO" id="GO:0140078">
    <property type="term" value="F:class I DNA-(apurinic or apyrimidinic site) endonuclease activity"/>
    <property type="evidence" value="ECO:0007669"/>
    <property type="project" value="UniProtKB-EC"/>
</dbReference>
<evidence type="ECO:0000256" key="1">
    <source>
        <dbReference type="ARBA" id="ARBA00001946"/>
    </source>
</evidence>
<dbReference type="RefSeq" id="WP_146663744.1">
    <property type="nucleotide sequence ID" value="NZ_CP019791.1"/>
</dbReference>
<dbReference type="EC" id="2.7.7.7" evidence="3"/>
<protein>
    <recommendedName>
        <fullName evidence="5">DNA polymerase beta</fullName>
        <ecNumber evidence="3">2.7.7.7</ecNumber>
        <ecNumber evidence="4">4.2.99.18</ecNumber>
    </recommendedName>
    <alternativeName>
        <fullName evidence="16">5'-deoxyribose-phosphate lyase</fullName>
    </alternativeName>
    <alternativeName>
        <fullName evidence="17">AP lyase</fullName>
    </alternativeName>
</protein>
<comment type="catalytic activity">
    <reaction evidence="19">
        <text>a 5'-end 2'-deoxyribose-2'-deoxyribonucleotide-DNA = (2E,4S)-4-hydroxypenten-2-al-5-phosphate + a 5'-end 5'-phospho-2'-deoxyribonucleoside-DNA + H(+)</text>
        <dbReference type="Rhea" id="RHEA:76255"/>
        <dbReference type="Rhea" id="RHEA-COMP:13180"/>
        <dbReference type="Rhea" id="RHEA-COMP:18657"/>
        <dbReference type="ChEBI" id="CHEBI:15378"/>
        <dbReference type="ChEBI" id="CHEBI:136412"/>
        <dbReference type="ChEBI" id="CHEBI:195194"/>
        <dbReference type="ChEBI" id="CHEBI:195195"/>
    </reaction>
</comment>
<feature type="domain" description="DNA-directed DNA polymerase X" evidence="24">
    <location>
        <begin position="2"/>
        <end position="317"/>
    </location>
</feature>
<evidence type="ECO:0000256" key="12">
    <source>
        <dbReference type="ARBA" id="ARBA00022843"/>
    </source>
</evidence>
<evidence type="ECO:0000256" key="20">
    <source>
        <dbReference type="ARBA" id="ARBA00045548"/>
    </source>
</evidence>
<dbReference type="Gene3D" id="3.20.20.140">
    <property type="entry name" value="Metal-dependent hydrolases"/>
    <property type="match status" value="1"/>
</dbReference>
<evidence type="ECO:0000256" key="17">
    <source>
        <dbReference type="ARBA" id="ARBA00035726"/>
    </source>
</evidence>
<keyword evidence="11" id="KW-0227">DNA damage</keyword>
<feature type="domain" description="Helix-hairpin-helix DNA-binding motif class 1" evidence="22">
    <location>
        <begin position="94"/>
        <end position="113"/>
    </location>
</feature>
<accession>A0A1U9NQW6</accession>
<dbReference type="Proteomes" id="UP000189674">
    <property type="component" value="Chromosome"/>
</dbReference>
<feature type="domain" description="Helix-hairpin-helix DNA-binding motif class 1" evidence="22">
    <location>
        <begin position="129"/>
        <end position="148"/>
    </location>
</feature>
<evidence type="ECO:0000256" key="7">
    <source>
        <dbReference type="ARBA" id="ARBA00022634"/>
    </source>
</evidence>
<dbReference type="PRINTS" id="PR00870">
    <property type="entry name" value="DNAPOLXBETA"/>
</dbReference>
<evidence type="ECO:0000259" key="23">
    <source>
        <dbReference type="SMART" id="SM00481"/>
    </source>
</evidence>
<dbReference type="InterPro" id="IPR004013">
    <property type="entry name" value="PHP_dom"/>
</dbReference>
<keyword evidence="6" id="KW-0488">Methylation</keyword>
<dbReference type="GO" id="GO:0006281">
    <property type="term" value="P:DNA repair"/>
    <property type="evidence" value="ECO:0007669"/>
    <property type="project" value="UniProtKB-KW"/>
</dbReference>